<evidence type="ECO:0008006" key="7">
    <source>
        <dbReference type="Google" id="ProtNLM"/>
    </source>
</evidence>
<accession>A0A7T7XJN2</accession>
<dbReference type="Pfam" id="PF04620">
    <property type="entry name" value="FlaA"/>
    <property type="match status" value="1"/>
</dbReference>
<dbReference type="EMBL" id="CP067089">
    <property type="protein sequence ID" value="QQO07393.1"/>
    <property type="molecule type" value="Genomic_DNA"/>
</dbReference>
<dbReference type="InterPro" id="IPR006714">
    <property type="entry name" value="FlaA"/>
</dbReference>
<feature type="signal peptide" evidence="4">
    <location>
        <begin position="1"/>
        <end position="24"/>
    </location>
</feature>
<dbReference type="GO" id="GO:0071973">
    <property type="term" value="P:bacterial-type flagellum-dependent cell motility"/>
    <property type="evidence" value="ECO:0007669"/>
    <property type="project" value="InterPro"/>
</dbReference>
<evidence type="ECO:0000313" key="5">
    <source>
        <dbReference type="EMBL" id="QQO07393.1"/>
    </source>
</evidence>
<feature type="chain" id="PRO_5030741680" description="Flagellar filament outer layer protein FlaA" evidence="4">
    <location>
        <begin position="25"/>
        <end position="246"/>
    </location>
</feature>
<keyword evidence="4" id="KW-0732">Signal</keyword>
<dbReference type="GO" id="GO:0055040">
    <property type="term" value="C:periplasmic flagellum"/>
    <property type="evidence" value="ECO:0007669"/>
    <property type="project" value="UniProtKB-SubCell"/>
</dbReference>
<comment type="subcellular location">
    <subcellularLocation>
        <location evidence="1">Periplasmic flagellum</location>
    </subcellularLocation>
</comment>
<organism evidence="5 6">
    <name type="scientific">Breznakiella homolactica</name>
    <dbReference type="NCBI Taxonomy" id="2798577"/>
    <lineage>
        <taxon>Bacteria</taxon>
        <taxon>Pseudomonadati</taxon>
        <taxon>Spirochaetota</taxon>
        <taxon>Spirochaetia</taxon>
        <taxon>Spirochaetales</taxon>
        <taxon>Breznakiellaceae</taxon>
        <taxon>Breznakiella</taxon>
    </lineage>
</organism>
<keyword evidence="3" id="KW-0975">Bacterial flagellum</keyword>
<evidence type="ECO:0000256" key="3">
    <source>
        <dbReference type="ARBA" id="ARBA00023143"/>
    </source>
</evidence>
<keyword evidence="6" id="KW-1185">Reference proteome</keyword>
<dbReference type="KEGG" id="bhc:JFL75_10495"/>
<protein>
    <recommendedName>
        <fullName evidence="7">Flagellar filament outer layer protein FlaA</fullName>
    </recommendedName>
</protein>
<dbReference type="Proteomes" id="UP000595917">
    <property type="component" value="Chromosome"/>
</dbReference>
<proteinExistence type="predicted"/>
<evidence type="ECO:0000313" key="6">
    <source>
        <dbReference type="Proteomes" id="UP000595917"/>
    </source>
</evidence>
<reference evidence="5" key="1">
    <citation type="submission" date="2021-01" db="EMBL/GenBank/DDBJ databases">
        <title>Description of Breznakiella homolactica.</title>
        <authorList>
            <person name="Song Y."/>
            <person name="Brune A."/>
        </authorList>
    </citation>
    <scope>NUCLEOTIDE SEQUENCE</scope>
    <source>
        <strain evidence="5">RmG30</strain>
    </source>
</reference>
<evidence type="ECO:0000256" key="4">
    <source>
        <dbReference type="SAM" id="SignalP"/>
    </source>
</evidence>
<dbReference type="RefSeq" id="WP_215624698.1">
    <property type="nucleotide sequence ID" value="NZ_CP067089.2"/>
</dbReference>
<gene>
    <name evidence="5" type="ORF">JFL75_10495</name>
</gene>
<evidence type="ECO:0000256" key="2">
    <source>
        <dbReference type="ARBA" id="ARBA00022764"/>
    </source>
</evidence>
<dbReference type="GO" id="GO:0030288">
    <property type="term" value="C:outer membrane-bounded periplasmic space"/>
    <property type="evidence" value="ECO:0007669"/>
    <property type="project" value="InterPro"/>
</dbReference>
<name>A0A7T7XJN2_9SPIR</name>
<keyword evidence="2" id="KW-0574">Periplasm</keyword>
<sequence>MKHGSFRVACLIFLACIAAVSAFGDEKTIVLESIVLESFDGDSDYDWRLDASKFATKSDEETFPKLAYVPAWPTAVFGNNRDGKDLKSLGIWGRFDRRGYNWIDVYPVAKDGGDDAAAAEIPIPGRVQIMDVWVWGSNFDYYIEAYVRDYQGVVHTIDMGSIAHEGWKNLRIPIPNNIPQAKRLLPRLESLSFVKFRIWTRPTERVDNFYIYLDQFKILTDIFETMFDGDALTDPEFIQDSWGSGN</sequence>
<evidence type="ECO:0000256" key="1">
    <source>
        <dbReference type="ARBA" id="ARBA00004631"/>
    </source>
</evidence>
<dbReference type="AlphaFoldDB" id="A0A7T7XJN2"/>